<dbReference type="OrthoDB" id="5511627at2"/>
<feature type="domain" description="Putative auto-transporter adhesin head GIN" evidence="2">
    <location>
        <begin position="42"/>
        <end position="219"/>
    </location>
</feature>
<reference evidence="4" key="1">
    <citation type="submission" date="2017-04" db="EMBL/GenBank/DDBJ databases">
        <authorList>
            <person name="Varghese N."/>
            <person name="Submissions S."/>
        </authorList>
    </citation>
    <scope>NUCLEOTIDE SEQUENCE [LARGE SCALE GENOMIC DNA]</scope>
    <source>
        <strain evidence="4">RKEM611</strain>
    </source>
</reference>
<feature type="signal peptide" evidence="1">
    <location>
        <begin position="1"/>
        <end position="19"/>
    </location>
</feature>
<dbReference type="AlphaFoldDB" id="A0A1Y6BN07"/>
<dbReference type="InterPro" id="IPR021255">
    <property type="entry name" value="DUF2807"/>
</dbReference>
<dbReference type="EMBL" id="FWZT01000005">
    <property type="protein sequence ID" value="SMF11244.1"/>
    <property type="molecule type" value="Genomic_DNA"/>
</dbReference>
<evidence type="ECO:0000313" key="4">
    <source>
        <dbReference type="Proteomes" id="UP000192907"/>
    </source>
</evidence>
<organism evidence="3 4">
    <name type="scientific">Pseudobacteriovorax antillogorgiicola</name>
    <dbReference type="NCBI Taxonomy" id="1513793"/>
    <lineage>
        <taxon>Bacteria</taxon>
        <taxon>Pseudomonadati</taxon>
        <taxon>Bdellovibrionota</taxon>
        <taxon>Oligoflexia</taxon>
        <taxon>Oligoflexales</taxon>
        <taxon>Pseudobacteriovoracaceae</taxon>
        <taxon>Pseudobacteriovorax</taxon>
    </lineage>
</organism>
<feature type="chain" id="PRO_5012509205" evidence="1">
    <location>
        <begin position="20"/>
        <end position="234"/>
    </location>
</feature>
<dbReference type="Gene3D" id="2.160.20.120">
    <property type="match status" value="1"/>
</dbReference>
<dbReference type="Proteomes" id="UP000192907">
    <property type="component" value="Unassembled WGS sequence"/>
</dbReference>
<keyword evidence="1" id="KW-0732">Signal</keyword>
<evidence type="ECO:0000313" key="3">
    <source>
        <dbReference type="EMBL" id="SMF11244.1"/>
    </source>
</evidence>
<name>A0A1Y6BN07_9BACT</name>
<evidence type="ECO:0000256" key="1">
    <source>
        <dbReference type="SAM" id="SignalP"/>
    </source>
</evidence>
<dbReference type="PANTHER" id="PTHR39200">
    <property type="entry name" value="HYPOTHETICAL EXPORTED PROTEIN"/>
    <property type="match status" value="1"/>
</dbReference>
<protein>
    <submittedName>
        <fullName evidence="3">Putative auto-transporter adhesin, head GIN domain</fullName>
    </submittedName>
</protein>
<dbReference type="RefSeq" id="WP_132317553.1">
    <property type="nucleotide sequence ID" value="NZ_FWZT01000005.1"/>
</dbReference>
<dbReference type="STRING" id="1513793.SAMN06296036_10567"/>
<evidence type="ECO:0000259" key="2">
    <source>
        <dbReference type="Pfam" id="PF10988"/>
    </source>
</evidence>
<dbReference type="Pfam" id="PF10988">
    <property type="entry name" value="DUF2807"/>
    <property type="match status" value="1"/>
</dbReference>
<accession>A0A1Y6BN07</accession>
<sequence>MKNWLILAYVALQASSAWAIFDCVPGVEGSVSRVESLKAVHQIVIKVPHDVLVRKSSRPRLEIKGPKDLVQNLNFSVANGQIEIDQEKCSRNDQSVEIVAYMSDLSRLEILGSSDVDILDEFSGKEAVIDISGAGDVLGSFRTTFMKVMIKGSGEAKLKGQTESLHIDIWGSGDVSSEKMAAQNVRVSIKGTGDVNVQAEKTLKVDVYGVGDVRYRGKPQIEYAKYGTGSLKSF</sequence>
<gene>
    <name evidence="3" type="ORF">SAMN06296036_10567</name>
</gene>
<dbReference type="PANTHER" id="PTHR39200:SF1">
    <property type="entry name" value="AUTO-TRANSPORTER ADHESIN HEAD GIN DOMAIN-CONTAINING PROTEIN-RELATED"/>
    <property type="match status" value="1"/>
</dbReference>
<keyword evidence="4" id="KW-1185">Reference proteome</keyword>
<proteinExistence type="predicted"/>